<feature type="transmembrane region" description="Helical" evidence="8">
    <location>
        <begin position="214"/>
        <end position="234"/>
    </location>
</feature>
<dbReference type="eggNOG" id="COG1296">
    <property type="taxonomic scope" value="Bacteria"/>
</dbReference>
<evidence type="ECO:0000256" key="6">
    <source>
        <dbReference type="ARBA" id="ARBA00022989"/>
    </source>
</evidence>
<evidence type="ECO:0000256" key="5">
    <source>
        <dbReference type="ARBA" id="ARBA00022692"/>
    </source>
</evidence>
<keyword evidence="7 8" id="KW-0472">Membrane</keyword>
<name>A0A0R1W248_9LACO</name>
<feature type="transmembrane region" description="Helical" evidence="8">
    <location>
        <begin position="190"/>
        <end position="208"/>
    </location>
</feature>
<dbReference type="PANTHER" id="PTHR34979">
    <property type="entry name" value="INNER MEMBRANE PROTEIN YGAZ"/>
    <property type="match status" value="1"/>
</dbReference>
<organism evidence="9 10">
    <name type="scientific">Paucilactobacillus suebicus DSM 5007 = KCTC 3549</name>
    <dbReference type="NCBI Taxonomy" id="1423807"/>
    <lineage>
        <taxon>Bacteria</taxon>
        <taxon>Bacillati</taxon>
        <taxon>Bacillota</taxon>
        <taxon>Bacilli</taxon>
        <taxon>Lactobacillales</taxon>
        <taxon>Lactobacillaceae</taxon>
        <taxon>Paucilactobacillus</taxon>
    </lineage>
</organism>
<proteinExistence type="inferred from homology"/>
<keyword evidence="5 8" id="KW-0812">Transmembrane</keyword>
<evidence type="ECO:0000256" key="3">
    <source>
        <dbReference type="ARBA" id="ARBA00022448"/>
    </source>
</evidence>
<dbReference type="STRING" id="1423807.FD16_GL000425"/>
<feature type="transmembrane region" description="Helical" evidence="8">
    <location>
        <begin position="137"/>
        <end position="157"/>
    </location>
</feature>
<evidence type="ECO:0000256" key="4">
    <source>
        <dbReference type="ARBA" id="ARBA00022475"/>
    </source>
</evidence>
<dbReference type="PANTHER" id="PTHR34979:SF1">
    <property type="entry name" value="INNER MEMBRANE PROTEIN YGAZ"/>
    <property type="match status" value="1"/>
</dbReference>
<dbReference type="EMBL" id="AZGF01000013">
    <property type="protein sequence ID" value="KRM11886.1"/>
    <property type="molecule type" value="Genomic_DNA"/>
</dbReference>
<comment type="subcellular location">
    <subcellularLocation>
        <location evidence="1">Cell membrane</location>
        <topology evidence="1">Multi-pass membrane protein</topology>
    </subcellularLocation>
</comment>
<accession>A0A0R1W248</accession>
<evidence type="ECO:0000256" key="7">
    <source>
        <dbReference type="ARBA" id="ARBA00023136"/>
    </source>
</evidence>
<keyword evidence="10" id="KW-1185">Reference proteome</keyword>
<keyword evidence="6 8" id="KW-1133">Transmembrane helix</keyword>
<dbReference type="Proteomes" id="UP000051820">
    <property type="component" value="Unassembled WGS sequence"/>
</dbReference>
<feature type="transmembrane region" description="Helical" evidence="8">
    <location>
        <begin position="20"/>
        <end position="44"/>
    </location>
</feature>
<gene>
    <name evidence="9" type="ORF">FD16_GL000425</name>
</gene>
<comment type="similarity">
    <text evidence="2">Belongs to the AzlC family.</text>
</comment>
<dbReference type="OrthoDB" id="3177005at2"/>
<sequence>MDNRLDSRTAVKDTLPTVFGYIGIGIAFGIVAKASGMSPLLVFLMSVITYAGSAQFVAVSMLAAHSPILSIVFAIFLVNSRMILMSTTVARYFNKSSMLKNVIIGSLLTDETFALSMNKRNYTDNQLGFAWMNTANLIAYGTWIISSVVGAVLGNLITNPDKFGLDFALIAMFMGLLYLQVISDKSLSRLLQLIVIVLTCALVYLGLIFIPSNILILVVTLVGCTLGMVIKHAFF</sequence>
<evidence type="ECO:0000313" key="10">
    <source>
        <dbReference type="Proteomes" id="UP000051820"/>
    </source>
</evidence>
<dbReference type="RefSeq" id="WP_010622724.1">
    <property type="nucleotide sequence ID" value="NZ_AZGF01000013.1"/>
</dbReference>
<dbReference type="AlphaFoldDB" id="A0A0R1W248"/>
<dbReference type="Pfam" id="PF03591">
    <property type="entry name" value="AzlC"/>
    <property type="match status" value="1"/>
</dbReference>
<comment type="caution">
    <text evidence="9">The sequence shown here is derived from an EMBL/GenBank/DDBJ whole genome shotgun (WGS) entry which is preliminary data.</text>
</comment>
<dbReference type="PATRIC" id="fig|1423807.3.peg.431"/>
<dbReference type="GO" id="GO:1903785">
    <property type="term" value="P:L-valine transmembrane transport"/>
    <property type="evidence" value="ECO:0007669"/>
    <property type="project" value="TreeGrafter"/>
</dbReference>
<keyword evidence="3" id="KW-0813">Transport</keyword>
<evidence type="ECO:0000256" key="1">
    <source>
        <dbReference type="ARBA" id="ARBA00004651"/>
    </source>
</evidence>
<evidence type="ECO:0000256" key="2">
    <source>
        <dbReference type="ARBA" id="ARBA00010735"/>
    </source>
</evidence>
<reference evidence="9 10" key="1">
    <citation type="journal article" date="2015" name="Genome Announc.">
        <title>Expanding the biotechnology potential of lactobacilli through comparative genomics of 213 strains and associated genera.</title>
        <authorList>
            <person name="Sun Z."/>
            <person name="Harris H.M."/>
            <person name="McCann A."/>
            <person name="Guo C."/>
            <person name="Argimon S."/>
            <person name="Zhang W."/>
            <person name="Yang X."/>
            <person name="Jeffery I.B."/>
            <person name="Cooney J.C."/>
            <person name="Kagawa T.F."/>
            <person name="Liu W."/>
            <person name="Song Y."/>
            <person name="Salvetti E."/>
            <person name="Wrobel A."/>
            <person name="Rasinkangas P."/>
            <person name="Parkhill J."/>
            <person name="Rea M.C."/>
            <person name="O'Sullivan O."/>
            <person name="Ritari J."/>
            <person name="Douillard F.P."/>
            <person name="Paul Ross R."/>
            <person name="Yang R."/>
            <person name="Briner A.E."/>
            <person name="Felis G.E."/>
            <person name="de Vos W.M."/>
            <person name="Barrangou R."/>
            <person name="Klaenhammer T.R."/>
            <person name="Caufield P.W."/>
            <person name="Cui Y."/>
            <person name="Zhang H."/>
            <person name="O'Toole P.W."/>
        </authorList>
    </citation>
    <scope>NUCLEOTIDE SEQUENCE [LARGE SCALE GENOMIC DNA]</scope>
    <source>
        <strain evidence="9 10">DSM 5007</strain>
    </source>
</reference>
<keyword evidence="4" id="KW-1003">Cell membrane</keyword>
<evidence type="ECO:0000256" key="8">
    <source>
        <dbReference type="SAM" id="Phobius"/>
    </source>
</evidence>
<feature type="transmembrane region" description="Helical" evidence="8">
    <location>
        <begin position="163"/>
        <end position="183"/>
    </location>
</feature>
<evidence type="ECO:0000313" key="9">
    <source>
        <dbReference type="EMBL" id="KRM11886.1"/>
    </source>
</evidence>
<protein>
    <submittedName>
        <fullName evidence="9">AzlC family protein</fullName>
    </submittedName>
</protein>
<dbReference type="InterPro" id="IPR011606">
    <property type="entry name" value="Brnchd-chn_aa_trnsp_permease"/>
</dbReference>
<dbReference type="GO" id="GO:0005886">
    <property type="term" value="C:plasma membrane"/>
    <property type="evidence" value="ECO:0007669"/>
    <property type="project" value="UniProtKB-SubCell"/>
</dbReference>